<proteinExistence type="predicted"/>
<dbReference type="SUPFAM" id="SSF57756">
    <property type="entry name" value="Retrovirus zinc finger-like domains"/>
    <property type="match status" value="1"/>
</dbReference>
<protein>
    <recommendedName>
        <fullName evidence="2">CCHC-type domain-containing protein</fullName>
    </recommendedName>
</protein>
<reference evidence="3" key="1">
    <citation type="submission" date="2021-02" db="EMBL/GenBank/DDBJ databases">
        <authorList>
            <person name="Nowell W R."/>
        </authorList>
    </citation>
    <scope>NUCLEOTIDE SEQUENCE</scope>
</reference>
<gene>
    <name evidence="3" type="ORF">XAT740_LOCUS47517</name>
</gene>
<sequence length="300" mass="34031">MTDATKSSSTITPTTSTSSSIGPSIHSRMPALHAFDPRTTTWERYRDRMCFYFKANQTVHDDDKKSLFLWSVGDATYHLLQSLISPKSLTDDTVTWVDILTTLDSHYDTKKHIMTSTYDFYSCHQKVGQSFAEWKEELCDKLRYCGFTTSTLKDKPQDRALRDAYVIGIRSQKIRQALLKEQDPTLESTERIIQLAERLEADVRHFGTSIVSDDTAVSKVFKQSSTRTGTPVVNSGNSKIDSKRCDSCGSSKHIRAKCKYREYICNHCKKPGHLEKVCRRKTASAASPTDHKNKDFLSSS</sequence>
<dbReference type="AlphaFoldDB" id="A0A816AP20"/>
<dbReference type="GO" id="GO:0008270">
    <property type="term" value="F:zinc ion binding"/>
    <property type="evidence" value="ECO:0007669"/>
    <property type="project" value="InterPro"/>
</dbReference>
<dbReference type="PANTHER" id="PTHR33198">
    <property type="entry name" value="ANK_REP_REGION DOMAIN-CONTAINING PROTEIN-RELATED"/>
    <property type="match status" value="1"/>
</dbReference>
<comment type="caution">
    <text evidence="3">The sequence shown here is derived from an EMBL/GenBank/DDBJ whole genome shotgun (WGS) entry which is preliminary data.</text>
</comment>
<dbReference type="Proteomes" id="UP000663828">
    <property type="component" value="Unassembled WGS sequence"/>
</dbReference>
<organism evidence="3 4">
    <name type="scientific">Adineta ricciae</name>
    <name type="common">Rotifer</name>
    <dbReference type="NCBI Taxonomy" id="249248"/>
    <lineage>
        <taxon>Eukaryota</taxon>
        <taxon>Metazoa</taxon>
        <taxon>Spiralia</taxon>
        <taxon>Gnathifera</taxon>
        <taxon>Rotifera</taxon>
        <taxon>Eurotatoria</taxon>
        <taxon>Bdelloidea</taxon>
        <taxon>Adinetida</taxon>
        <taxon>Adinetidae</taxon>
        <taxon>Adineta</taxon>
    </lineage>
</organism>
<name>A0A816AP20_ADIRI</name>
<dbReference type="GO" id="GO:0003676">
    <property type="term" value="F:nucleic acid binding"/>
    <property type="evidence" value="ECO:0007669"/>
    <property type="project" value="InterPro"/>
</dbReference>
<feature type="region of interest" description="Disordered" evidence="1">
    <location>
        <begin position="1"/>
        <end position="25"/>
    </location>
</feature>
<dbReference type="Gene3D" id="4.10.60.10">
    <property type="entry name" value="Zinc finger, CCHC-type"/>
    <property type="match status" value="1"/>
</dbReference>
<evidence type="ECO:0000256" key="1">
    <source>
        <dbReference type="SAM" id="MobiDB-lite"/>
    </source>
</evidence>
<evidence type="ECO:0000313" key="4">
    <source>
        <dbReference type="Proteomes" id="UP000663828"/>
    </source>
</evidence>
<dbReference type="InterPro" id="IPR036875">
    <property type="entry name" value="Znf_CCHC_sf"/>
</dbReference>
<dbReference type="EMBL" id="CAJNOR010006603">
    <property type="protein sequence ID" value="CAF1599472.1"/>
    <property type="molecule type" value="Genomic_DNA"/>
</dbReference>
<feature type="domain" description="CCHC-type" evidence="2">
    <location>
        <begin position="244"/>
        <end position="260"/>
    </location>
</feature>
<feature type="domain" description="CCHC-type" evidence="2">
    <location>
        <begin position="264"/>
        <end position="280"/>
    </location>
</feature>
<keyword evidence="4" id="KW-1185">Reference proteome</keyword>
<evidence type="ECO:0000313" key="3">
    <source>
        <dbReference type="EMBL" id="CAF1599472.1"/>
    </source>
</evidence>
<accession>A0A816AP20</accession>
<dbReference type="PANTHER" id="PTHR33198:SF19">
    <property type="entry name" value="CCHC-TYPE DOMAIN-CONTAINING PROTEIN"/>
    <property type="match status" value="1"/>
</dbReference>
<evidence type="ECO:0000259" key="2">
    <source>
        <dbReference type="SMART" id="SM00343"/>
    </source>
</evidence>
<dbReference type="InterPro" id="IPR001878">
    <property type="entry name" value="Znf_CCHC"/>
</dbReference>
<dbReference type="SMART" id="SM00343">
    <property type="entry name" value="ZnF_C2HC"/>
    <property type="match status" value="2"/>
</dbReference>